<keyword evidence="5 9" id="KW-0812">Transmembrane</keyword>
<dbReference type="GO" id="GO:0005304">
    <property type="term" value="F:L-valine transmembrane transporter activity"/>
    <property type="evidence" value="ECO:0007669"/>
    <property type="project" value="TreeGrafter"/>
</dbReference>
<feature type="transmembrane region" description="Helical" evidence="9">
    <location>
        <begin position="224"/>
        <end position="246"/>
    </location>
</feature>
<comment type="similarity">
    <text evidence="2 9">Belongs to the branched chain amino acid transporter family.</text>
</comment>
<organism evidence="10 11">
    <name type="scientific">Parashewanella spongiae</name>
    <dbReference type="NCBI Taxonomy" id="342950"/>
    <lineage>
        <taxon>Bacteria</taxon>
        <taxon>Pseudomonadati</taxon>
        <taxon>Pseudomonadota</taxon>
        <taxon>Gammaproteobacteria</taxon>
        <taxon>Alteromonadales</taxon>
        <taxon>Shewanellaceae</taxon>
        <taxon>Parashewanella</taxon>
    </lineage>
</organism>
<feature type="transmembrane region" description="Helical" evidence="9">
    <location>
        <begin position="26"/>
        <end position="49"/>
    </location>
</feature>
<evidence type="ECO:0000256" key="4">
    <source>
        <dbReference type="ARBA" id="ARBA00022475"/>
    </source>
</evidence>
<evidence type="ECO:0000256" key="8">
    <source>
        <dbReference type="ARBA" id="ARBA00023136"/>
    </source>
</evidence>
<comment type="caution">
    <text evidence="10">The sequence shown here is derived from an EMBL/GenBank/DDBJ whole genome shotgun (WGS) entry which is preliminary data.</text>
</comment>
<feature type="transmembrane region" description="Helical" evidence="9">
    <location>
        <begin position="61"/>
        <end position="80"/>
    </location>
</feature>
<keyword evidence="6 9" id="KW-0029">Amino-acid transport</keyword>
<feature type="transmembrane region" description="Helical" evidence="9">
    <location>
        <begin position="278"/>
        <end position="300"/>
    </location>
</feature>
<feature type="transmembrane region" description="Helical" evidence="9">
    <location>
        <begin position="118"/>
        <end position="137"/>
    </location>
</feature>
<dbReference type="Pfam" id="PF05525">
    <property type="entry name" value="Branch_AA_trans"/>
    <property type="match status" value="1"/>
</dbReference>
<keyword evidence="4" id="KW-1003">Cell membrane</keyword>
<dbReference type="PANTHER" id="PTHR30588">
    <property type="entry name" value="BRANCHED-CHAIN AMINO ACID TRANSPORT SYSTEM 2 CARRIER PROTEIN"/>
    <property type="match status" value="1"/>
</dbReference>
<dbReference type="GO" id="GO:0005886">
    <property type="term" value="C:plasma membrane"/>
    <property type="evidence" value="ECO:0007669"/>
    <property type="project" value="UniProtKB-SubCell"/>
</dbReference>
<evidence type="ECO:0000256" key="3">
    <source>
        <dbReference type="ARBA" id="ARBA00022448"/>
    </source>
</evidence>
<gene>
    <name evidence="10" type="primary">brnQ</name>
    <name evidence="10" type="ORF">D5R81_03115</name>
</gene>
<dbReference type="Proteomes" id="UP000273022">
    <property type="component" value="Unassembled WGS sequence"/>
</dbReference>
<dbReference type="EMBL" id="QYYH01000012">
    <property type="protein sequence ID" value="RJY18942.1"/>
    <property type="molecule type" value="Genomic_DNA"/>
</dbReference>
<comment type="subcellular location">
    <subcellularLocation>
        <location evidence="9">Cell inner membrane</location>
        <topology evidence="9">Multi-pass membrane protein</topology>
    </subcellularLocation>
    <subcellularLocation>
        <location evidence="1">Cell membrane</location>
        <topology evidence="1">Multi-pass membrane protein</topology>
    </subcellularLocation>
</comment>
<dbReference type="GO" id="GO:0015188">
    <property type="term" value="F:L-isoleucine transmembrane transporter activity"/>
    <property type="evidence" value="ECO:0007669"/>
    <property type="project" value="TreeGrafter"/>
</dbReference>
<feature type="transmembrane region" description="Helical" evidence="9">
    <location>
        <begin position="337"/>
        <end position="359"/>
    </location>
</feature>
<dbReference type="GO" id="GO:0015190">
    <property type="term" value="F:L-leucine transmembrane transporter activity"/>
    <property type="evidence" value="ECO:0007669"/>
    <property type="project" value="TreeGrafter"/>
</dbReference>
<evidence type="ECO:0000256" key="5">
    <source>
        <dbReference type="ARBA" id="ARBA00022692"/>
    </source>
</evidence>
<keyword evidence="7 9" id="KW-1133">Transmembrane helix</keyword>
<keyword evidence="8 9" id="KW-0472">Membrane</keyword>
<dbReference type="PANTHER" id="PTHR30588:SF0">
    <property type="entry name" value="BRANCHED-CHAIN AMINO ACID PERMEASE BRNQ"/>
    <property type="match status" value="1"/>
</dbReference>
<dbReference type="GO" id="GO:0015818">
    <property type="term" value="P:isoleucine transport"/>
    <property type="evidence" value="ECO:0007669"/>
    <property type="project" value="TreeGrafter"/>
</dbReference>
<evidence type="ECO:0000256" key="1">
    <source>
        <dbReference type="ARBA" id="ARBA00004651"/>
    </source>
</evidence>
<dbReference type="AlphaFoldDB" id="A0A3A6U483"/>
<proteinExistence type="inferred from homology"/>
<evidence type="ECO:0000313" key="11">
    <source>
        <dbReference type="Proteomes" id="UP000273022"/>
    </source>
</evidence>
<evidence type="ECO:0000313" key="10">
    <source>
        <dbReference type="EMBL" id="RJY18942.1"/>
    </source>
</evidence>
<feature type="transmembrane region" description="Helical" evidence="9">
    <location>
        <begin position="149"/>
        <end position="167"/>
    </location>
</feature>
<evidence type="ECO:0000256" key="2">
    <source>
        <dbReference type="ARBA" id="ARBA00008540"/>
    </source>
</evidence>
<name>A0A3A6U483_9GAMM</name>
<reference evidence="10 11" key="1">
    <citation type="submission" date="2018-09" db="EMBL/GenBank/DDBJ databases">
        <title>Phylogeny of the Shewanellaceae, and recommendation for two new genera, Pseudoshewanella and Parashewanella.</title>
        <authorList>
            <person name="Wang G."/>
        </authorList>
    </citation>
    <scope>NUCLEOTIDE SEQUENCE [LARGE SCALE GENOMIC DNA]</scope>
    <source>
        <strain evidence="10 11">KCTC 22492</strain>
    </source>
</reference>
<feature type="transmembrane region" description="Helical" evidence="9">
    <location>
        <begin position="405"/>
        <end position="423"/>
    </location>
</feature>
<dbReference type="NCBIfam" id="TIGR00796">
    <property type="entry name" value="livcs"/>
    <property type="match status" value="1"/>
</dbReference>
<keyword evidence="11" id="KW-1185">Reference proteome</keyword>
<evidence type="ECO:0000256" key="6">
    <source>
        <dbReference type="ARBA" id="ARBA00022970"/>
    </source>
</evidence>
<sequence>MAFGFIFGAGNLIYPSFIGFQSGSDLISSMTGFLISSNGLTALAFIAIAKNRGELTRFLPQQITMIFTGAIFITLGPLIAGPRTALVTYAMSIKPFISYFLFSTAHLSSTHLNSTIDIPQVISILLFFALAMLFALSPGKLIDNIGKKMTPILLCIISVICISVYFLPNKPLLSSVKGSLSFPFVHGLKTGYATLDGFCAPVFGSVLLNSMKEKGLTNRQQSHYLIKAAIAATIILLIIYVSLFFVGASVSNLAEGATNGGQIISIYTKLHFSFAGELILASVVLLSCLTTAIGLIVACAELFEQWQSFFSYHQLVIIVSLLCALTANIGLDTLMTLTMPVLTFLYPLVISMVAVTLIQPYLKQPALTQQLVFIAATIFGLIDCIETSGFHLFWLEVIPYSQQGMSWILPTVLTIFSCLMLPSKENLPA</sequence>
<comment type="function">
    <text evidence="9">Component of the transport system for branched-chain amino acids.</text>
</comment>
<protein>
    <recommendedName>
        <fullName evidence="9">Branched-chain amino acid transport system carrier protein</fullName>
    </recommendedName>
</protein>
<accession>A0A3A6U483</accession>
<dbReference type="GO" id="GO:0015820">
    <property type="term" value="P:L-leucine transport"/>
    <property type="evidence" value="ECO:0007669"/>
    <property type="project" value="TreeGrafter"/>
</dbReference>
<feature type="transmembrane region" description="Helical" evidence="9">
    <location>
        <begin position="312"/>
        <end position="331"/>
    </location>
</feature>
<feature type="transmembrane region" description="Helical" evidence="9">
    <location>
        <begin position="371"/>
        <end position="393"/>
    </location>
</feature>
<evidence type="ECO:0000256" key="7">
    <source>
        <dbReference type="ARBA" id="ARBA00022989"/>
    </source>
</evidence>
<keyword evidence="3 9" id="KW-0813">Transport</keyword>
<dbReference type="InterPro" id="IPR004685">
    <property type="entry name" value="Brnchd-chn_aa_trnsp_Livcs"/>
</dbReference>
<comment type="caution">
    <text evidence="9">Lacks conserved residue(s) required for the propagation of feature annotation.</text>
</comment>
<evidence type="ECO:0000256" key="9">
    <source>
        <dbReference type="RuleBase" id="RU362122"/>
    </source>
</evidence>